<evidence type="ECO:0000256" key="1">
    <source>
        <dbReference type="ARBA" id="ARBA00011888"/>
    </source>
</evidence>
<dbReference type="EMBL" id="CP118246">
    <property type="protein sequence ID" value="WDR02871.1"/>
    <property type="molecule type" value="Genomic_DNA"/>
</dbReference>
<dbReference type="EC" id="2.4.2.3" evidence="1"/>
<dbReference type="Gene3D" id="3.40.50.1580">
    <property type="entry name" value="Nucleoside phosphorylase domain"/>
    <property type="match status" value="1"/>
</dbReference>
<dbReference type="Proteomes" id="UP001220530">
    <property type="component" value="Chromosome"/>
</dbReference>
<feature type="domain" description="Nucleoside phosphorylase" evidence="4">
    <location>
        <begin position="45"/>
        <end position="215"/>
    </location>
</feature>
<evidence type="ECO:0000256" key="2">
    <source>
        <dbReference type="ARBA" id="ARBA00021980"/>
    </source>
</evidence>
<proteinExistence type="predicted"/>
<sequence>MAVLEVTARVWRDALKMAAGEEPAALILEGTWWRAAAEKSRLALLDNVSETAFPDIYIGEWQGVRIAYCCAYGAARAVEPAHIFAQMGTPLLIQLGTCGAFIPDARPGSVMLPESCAARDGVSQYYGCGPDVELDPVWIDRAERLLAKENLQTLRGRHLTWPSLFAQSDDMSRQWAEEGLLTVDMETSVVAAIAQKFGVSAVSLLSVWDELASGKTFLDPLAPEQAAELTRANTKIFEVALQLATEVALRRAA</sequence>
<dbReference type="Pfam" id="PF01048">
    <property type="entry name" value="PNP_UDP_1"/>
    <property type="match status" value="1"/>
</dbReference>
<evidence type="ECO:0000313" key="6">
    <source>
        <dbReference type="Proteomes" id="UP001220530"/>
    </source>
</evidence>
<dbReference type="PANTHER" id="PTHR43691">
    <property type="entry name" value="URIDINE PHOSPHORYLASE"/>
    <property type="match status" value="1"/>
</dbReference>
<dbReference type="InterPro" id="IPR035994">
    <property type="entry name" value="Nucleoside_phosphorylase_sf"/>
</dbReference>
<accession>A0ABY7YNI4</accession>
<name>A0ABY7YNI4_9HYPH</name>
<keyword evidence="6" id="KW-1185">Reference proteome</keyword>
<dbReference type="PANTHER" id="PTHR43691:SF11">
    <property type="entry name" value="FI09636P-RELATED"/>
    <property type="match status" value="1"/>
</dbReference>
<gene>
    <name evidence="5" type="ORF">PSQ19_01185</name>
</gene>
<dbReference type="SUPFAM" id="SSF53167">
    <property type="entry name" value="Purine and uridine phosphorylases"/>
    <property type="match status" value="1"/>
</dbReference>
<evidence type="ECO:0000256" key="3">
    <source>
        <dbReference type="ARBA" id="ARBA00048447"/>
    </source>
</evidence>
<comment type="catalytic activity">
    <reaction evidence="3">
        <text>uridine + phosphate = alpha-D-ribose 1-phosphate + uracil</text>
        <dbReference type="Rhea" id="RHEA:24388"/>
        <dbReference type="ChEBI" id="CHEBI:16704"/>
        <dbReference type="ChEBI" id="CHEBI:17568"/>
        <dbReference type="ChEBI" id="CHEBI:43474"/>
        <dbReference type="ChEBI" id="CHEBI:57720"/>
        <dbReference type="EC" id="2.4.2.3"/>
    </reaction>
</comment>
<evidence type="ECO:0000313" key="5">
    <source>
        <dbReference type="EMBL" id="WDR02871.1"/>
    </source>
</evidence>
<evidence type="ECO:0000259" key="4">
    <source>
        <dbReference type="Pfam" id="PF01048"/>
    </source>
</evidence>
<organism evidence="5 6">
    <name type="scientific">Devosia algicola</name>
    <dbReference type="NCBI Taxonomy" id="3026418"/>
    <lineage>
        <taxon>Bacteria</taxon>
        <taxon>Pseudomonadati</taxon>
        <taxon>Pseudomonadota</taxon>
        <taxon>Alphaproteobacteria</taxon>
        <taxon>Hyphomicrobiales</taxon>
        <taxon>Devosiaceae</taxon>
        <taxon>Devosia</taxon>
    </lineage>
</organism>
<dbReference type="RefSeq" id="WP_282219273.1">
    <property type="nucleotide sequence ID" value="NZ_CP118246.1"/>
</dbReference>
<protein>
    <recommendedName>
        <fullName evidence="2">Uridine phosphorylase</fullName>
        <ecNumber evidence="1">2.4.2.3</ecNumber>
    </recommendedName>
</protein>
<reference evidence="5 6" key="1">
    <citation type="submission" date="2023-02" db="EMBL/GenBank/DDBJ databases">
        <title>Devosia algicola sp. nov., isolated from the phycosphere of marine algae.</title>
        <authorList>
            <person name="Kim J.M."/>
            <person name="Lee J.K."/>
            <person name="Choi B.J."/>
            <person name="Bayburt H."/>
            <person name="Jeon C.O."/>
        </authorList>
    </citation>
    <scope>NUCLEOTIDE SEQUENCE [LARGE SCALE GENOMIC DNA]</scope>
    <source>
        <strain evidence="5 6">G20-9</strain>
    </source>
</reference>
<dbReference type="InterPro" id="IPR000845">
    <property type="entry name" value="Nucleoside_phosphorylase_d"/>
</dbReference>